<protein>
    <submittedName>
        <fullName evidence="3">NADP-dependent oxidoreductase</fullName>
    </submittedName>
</protein>
<feature type="domain" description="Enoyl reductase (ER)" evidence="2">
    <location>
        <begin position="19"/>
        <end position="339"/>
    </location>
</feature>
<dbReference type="Gene3D" id="3.40.50.720">
    <property type="entry name" value="NAD(P)-binding Rossmann-like Domain"/>
    <property type="match status" value="1"/>
</dbReference>
<dbReference type="InterPro" id="IPR020843">
    <property type="entry name" value="ER"/>
</dbReference>
<proteinExistence type="predicted"/>
<dbReference type="CDD" id="cd05288">
    <property type="entry name" value="PGDH"/>
    <property type="match status" value="1"/>
</dbReference>
<organism evidence="3 4">
    <name type="scientific">Gordonia prachuapensis</name>
    <dbReference type="NCBI Taxonomy" id="3115651"/>
    <lineage>
        <taxon>Bacteria</taxon>
        <taxon>Bacillati</taxon>
        <taxon>Actinomycetota</taxon>
        <taxon>Actinomycetes</taxon>
        <taxon>Mycobacteriales</taxon>
        <taxon>Gordoniaceae</taxon>
        <taxon>Gordonia</taxon>
    </lineage>
</organism>
<evidence type="ECO:0000313" key="3">
    <source>
        <dbReference type="EMBL" id="MEE4024284.1"/>
    </source>
</evidence>
<sequence>MISRDVTLASRPLGRVRPGDFAVVTATVPPVRTGQVLVRNTWLSIDPSVRMRLGAQSPRGYLPSFHPGDTLAGLCIGEVVESAVDGFAPGDTVMHAQGYREYAVVDAAGGGLAGAGQLTSLDTSTHRPKDYLGVLGNTGMAAWAGLVEVAGLREGDVVWVSAAAGAVGSIAARLARLRGYTVIGSAGSPSKVARLLDEFHLDAAFDYHADDLTAALETVAPDGIDVYFDNVGGDHLEAALNVMRPGGRVAMCGAISDYDRDTPSPGPTNLFQIVSKSLTVRGFRSGEFTDRFDAMRTELGEYVAAGDLTLDETIYTGIYSAPDALVDLLNGRSFGKTLCCLADDDPTPAARASSTREALI</sequence>
<dbReference type="InterPro" id="IPR036291">
    <property type="entry name" value="NAD(P)-bd_dom_sf"/>
</dbReference>
<dbReference type="InterPro" id="IPR013149">
    <property type="entry name" value="ADH-like_C"/>
</dbReference>
<dbReference type="EMBL" id="JAZDUE010000011">
    <property type="protein sequence ID" value="MEE4024284.1"/>
    <property type="molecule type" value="Genomic_DNA"/>
</dbReference>
<evidence type="ECO:0000259" key="2">
    <source>
        <dbReference type="SMART" id="SM00829"/>
    </source>
</evidence>
<dbReference type="Pfam" id="PF16884">
    <property type="entry name" value="ADH_N_2"/>
    <property type="match status" value="1"/>
</dbReference>
<name>A0ABU7MVD2_9ACTN</name>
<dbReference type="Gene3D" id="3.90.180.10">
    <property type="entry name" value="Medium-chain alcohol dehydrogenases, catalytic domain"/>
    <property type="match status" value="1"/>
</dbReference>
<dbReference type="Pfam" id="PF00107">
    <property type="entry name" value="ADH_zinc_N"/>
    <property type="match status" value="1"/>
</dbReference>
<dbReference type="SUPFAM" id="SSF50129">
    <property type="entry name" value="GroES-like"/>
    <property type="match status" value="1"/>
</dbReference>
<evidence type="ECO:0000313" key="4">
    <source>
        <dbReference type="Proteomes" id="UP001335729"/>
    </source>
</evidence>
<dbReference type="SMART" id="SM00829">
    <property type="entry name" value="PKS_ER"/>
    <property type="match status" value="1"/>
</dbReference>
<comment type="caution">
    <text evidence="3">The sequence shown here is derived from an EMBL/GenBank/DDBJ whole genome shotgun (WGS) entry which is preliminary data.</text>
</comment>
<accession>A0ABU7MVD2</accession>
<dbReference type="PANTHER" id="PTHR43205:SF7">
    <property type="entry name" value="PROSTAGLANDIN REDUCTASE 1"/>
    <property type="match status" value="1"/>
</dbReference>
<dbReference type="InterPro" id="IPR045010">
    <property type="entry name" value="MDR_fam"/>
</dbReference>
<keyword evidence="1" id="KW-0560">Oxidoreductase</keyword>
<dbReference type="RefSeq" id="WP_330505664.1">
    <property type="nucleotide sequence ID" value="NZ_JAZDUE010000011.1"/>
</dbReference>
<dbReference type="PANTHER" id="PTHR43205">
    <property type="entry name" value="PROSTAGLANDIN REDUCTASE"/>
    <property type="match status" value="1"/>
</dbReference>
<dbReference type="Proteomes" id="UP001335729">
    <property type="component" value="Unassembled WGS sequence"/>
</dbReference>
<reference evidence="3 4" key="1">
    <citation type="submission" date="2024-01" db="EMBL/GenBank/DDBJ databases">
        <title>Draft genome sequence of Gordonia sp. PKS22-38.</title>
        <authorList>
            <person name="Suphannarot A."/>
            <person name="Mingma R."/>
        </authorList>
    </citation>
    <scope>NUCLEOTIDE SEQUENCE [LARGE SCALE GENOMIC DNA]</scope>
    <source>
        <strain evidence="3 4">PKS22-38</strain>
    </source>
</reference>
<keyword evidence="4" id="KW-1185">Reference proteome</keyword>
<gene>
    <name evidence="3" type="ORF">V1Y59_14455</name>
</gene>
<dbReference type="SUPFAM" id="SSF51735">
    <property type="entry name" value="NAD(P)-binding Rossmann-fold domains"/>
    <property type="match status" value="1"/>
</dbReference>
<dbReference type="InterPro" id="IPR041694">
    <property type="entry name" value="ADH_N_2"/>
</dbReference>
<dbReference type="InterPro" id="IPR011032">
    <property type="entry name" value="GroES-like_sf"/>
</dbReference>
<evidence type="ECO:0000256" key="1">
    <source>
        <dbReference type="ARBA" id="ARBA00023002"/>
    </source>
</evidence>